<dbReference type="Proteomes" id="UP000515317">
    <property type="component" value="Chromosome"/>
</dbReference>
<dbReference type="KEGG" id="tso:IZ6_07680"/>
<sequence>MSVIGELASWVGRKIGLTEGAFWRQYFGGSSWSGREVTIEGAMKLSAFWAGVRLISETMATLPGGMYERMPDGSRRPRPDHPLHELLTISPNADQTPVEFWEGQVAPVCIVGNSYAEKQYIGDRLVALRPLPFDTTRPFRKSDGSLHFRGVDRGKTFELPESKVFHLKGFGAGGDMGLSPVSHARNSLGGAMDTDEAAARMFGTGLRAAGFLLSPQTLSPKQRGDAQKNLIDPLSGPEGEGKIGLLEAGWKWQPTSIMAKDAEMILSRKFNVEDICRWLGIPPVLIGHAAEGQTMWGSGIEQIMIGWLTLGLRAYIKRNESAVNKRLVPVAERGRIYFEYNIDGLVRADSAGRANLMSTLVQNGLRTRNEMRALDNFPPRPDADELTVQSNLTPLKKLGLTPVPRPVPNTVPADDEEE</sequence>
<evidence type="ECO:0000313" key="2">
    <source>
        <dbReference type="EMBL" id="BCJ90033.1"/>
    </source>
</evidence>
<dbReference type="NCBIfam" id="TIGR01537">
    <property type="entry name" value="portal_HK97"/>
    <property type="match status" value="1"/>
</dbReference>
<proteinExistence type="predicted"/>
<evidence type="ECO:0000313" key="3">
    <source>
        <dbReference type="Proteomes" id="UP000515317"/>
    </source>
</evidence>
<accession>A0A6S6QG02</accession>
<gene>
    <name evidence="2" type="ORF">IZ6_07680</name>
</gene>
<dbReference type="EMBL" id="AP023361">
    <property type="protein sequence ID" value="BCJ90033.1"/>
    <property type="molecule type" value="Genomic_DNA"/>
</dbReference>
<keyword evidence="3" id="KW-1185">Reference proteome</keyword>
<dbReference type="InterPro" id="IPR006944">
    <property type="entry name" value="Phage/GTA_portal"/>
</dbReference>
<evidence type="ECO:0000256" key="1">
    <source>
        <dbReference type="SAM" id="MobiDB-lite"/>
    </source>
</evidence>
<protein>
    <submittedName>
        <fullName evidence="2">Portal protein</fullName>
    </submittedName>
</protein>
<dbReference type="Pfam" id="PF04860">
    <property type="entry name" value="Phage_portal"/>
    <property type="match status" value="1"/>
</dbReference>
<name>A0A6S6QG02_9HYPH</name>
<dbReference type="InterPro" id="IPR006427">
    <property type="entry name" value="Portal_HK97"/>
</dbReference>
<dbReference type="RefSeq" id="WP_222876693.1">
    <property type="nucleotide sequence ID" value="NZ_AP023361.1"/>
</dbReference>
<feature type="region of interest" description="Disordered" evidence="1">
    <location>
        <begin position="395"/>
        <end position="418"/>
    </location>
</feature>
<organism evidence="2 3">
    <name type="scientific">Terrihabitans soli</name>
    <dbReference type="NCBI Taxonomy" id="708113"/>
    <lineage>
        <taxon>Bacteria</taxon>
        <taxon>Pseudomonadati</taxon>
        <taxon>Pseudomonadota</taxon>
        <taxon>Alphaproteobacteria</taxon>
        <taxon>Hyphomicrobiales</taxon>
        <taxon>Terrihabitans</taxon>
    </lineage>
</organism>
<dbReference type="AlphaFoldDB" id="A0A6S6QG02"/>
<reference evidence="2 3" key="1">
    <citation type="submission" date="2020-08" db="EMBL/GenBank/DDBJ databases">
        <title>Genome sequence of Rhizobiales bacterium strain IZ6.</title>
        <authorList>
            <person name="Nakai R."/>
            <person name="Naganuma T."/>
        </authorList>
    </citation>
    <scope>NUCLEOTIDE SEQUENCE [LARGE SCALE GENOMIC DNA]</scope>
    <source>
        <strain evidence="2 3">IZ6</strain>
    </source>
</reference>